<comment type="caution">
    <text evidence="1">The sequence shown here is derived from an EMBL/GenBank/DDBJ whole genome shotgun (WGS) entry which is preliminary data.</text>
</comment>
<dbReference type="PANTHER" id="PTHR46211:SF8">
    <property type="entry name" value="PHOSPHODIESTERASE"/>
    <property type="match status" value="1"/>
</dbReference>
<reference evidence="1" key="1">
    <citation type="submission" date="2022-07" db="EMBL/GenBank/DDBJ databases">
        <title>Whole Genome Sequencing of Streptococcus suis.</title>
        <authorList>
            <person name="Dai X."/>
            <person name="Huang J."/>
            <person name="Wang L."/>
        </authorList>
    </citation>
    <scope>NUCLEOTIDE SEQUENCE</scope>
    <source>
        <strain evidence="1">SFB2</strain>
    </source>
</reference>
<proteinExistence type="predicted"/>
<evidence type="ECO:0000313" key="1">
    <source>
        <dbReference type="EMBL" id="MDG4513181.1"/>
    </source>
</evidence>
<dbReference type="Gene3D" id="3.20.20.190">
    <property type="entry name" value="Phosphatidylinositol (PI) phosphodiesterase"/>
    <property type="match status" value="1"/>
</dbReference>
<dbReference type="SUPFAM" id="SSF51695">
    <property type="entry name" value="PLC-like phosphodiesterases"/>
    <property type="match status" value="1"/>
</dbReference>
<organism evidence="1 2">
    <name type="scientific">Streptococcus suis</name>
    <dbReference type="NCBI Taxonomy" id="1307"/>
    <lineage>
        <taxon>Bacteria</taxon>
        <taxon>Bacillati</taxon>
        <taxon>Bacillota</taxon>
        <taxon>Bacilli</taxon>
        <taxon>Lactobacillales</taxon>
        <taxon>Streptococcaceae</taxon>
        <taxon>Streptococcus</taxon>
    </lineage>
</organism>
<dbReference type="Proteomes" id="UP001152879">
    <property type="component" value="Unassembled WGS sequence"/>
</dbReference>
<accession>A0A9X4MK98</accession>
<protein>
    <recommendedName>
        <fullName evidence="3">Glycerophosphoryl diester phosphodiesterase</fullName>
    </recommendedName>
</protein>
<evidence type="ECO:0008006" key="3">
    <source>
        <dbReference type="Google" id="ProtNLM"/>
    </source>
</evidence>
<dbReference type="Pfam" id="PF13653">
    <property type="entry name" value="GDPD_2"/>
    <property type="match status" value="1"/>
</dbReference>
<gene>
    <name evidence="1" type="ORF">NOL15_10210</name>
</gene>
<dbReference type="EMBL" id="JANFML010000051">
    <property type="protein sequence ID" value="MDG4513181.1"/>
    <property type="molecule type" value="Genomic_DNA"/>
</dbReference>
<name>A0A9X4MK98_STRSU</name>
<evidence type="ECO:0000313" key="2">
    <source>
        <dbReference type="Proteomes" id="UP001152879"/>
    </source>
</evidence>
<sequence>MTASENGMTAPVPSFDDYLEKADELGQKLLVEIKVTDADSPNLTRNFLKKYGQRLIAKGHQMHSLDYRTIIESKQYNEQLVSFFILPFNSIYPTTVADGYTIEYTSLDQNFMTKSWIRGKSLYAWTPNDEESMTKMLLLQVDGIITDNLTGLKSLMSELEENHRYPDLFFLEFQRLLYNFE</sequence>
<dbReference type="PANTHER" id="PTHR46211">
    <property type="entry name" value="GLYCEROPHOSPHORYL DIESTER PHOSPHODIESTERASE"/>
    <property type="match status" value="1"/>
</dbReference>
<dbReference type="GO" id="GO:0008081">
    <property type="term" value="F:phosphoric diester hydrolase activity"/>
    <property type="evidence" value="ECO:0007669"/>
    <property type="project" value="InterPro"/>
</dbReference>
<dbReference type="InterPro" id="IPR017946">
    <property type="entry name" value="PLC-like_Pdiesterase_TIM-brl"/>
</dbReference>
<dbReference type="AlphaFoldDB" id="A0A9X4MK98"/>
<dbReference type="GO" id="GO:0006629">
    <property type="term" value="P:lipid metabolic process"/>
    <property type="evidence" value="ECO:0007669"/>
    <property type="project" value="InterPro"/>
</dbReference>